<dbReference type="EMBL" id="CP012603">
    <property type="protein sequence ID" value="ALE39526.1"/>
    <property type="molecule type" value="Genomic_DNA"/>
</dbReference>
<dbReference type="Proteomes" id="UP000056502">
    <property type="component" value="Chromosome I"/>
</dbReference>
<proteinExistence type="predicted"/>
<reference evidence="1 2" key="1">
    <citation type="journal article" date="2015" name="Genome Announc.">
        <title>Whole-Genome Sequence of Leptospira interrogans Serovar Hardjo Subtype Hardjoprajitno Strain Norma, Isolated from Cattle in a Leptospirosis Outbreak in Brazil.</title>
        <authorList>
            <person name="Cosate M.R."/>
            <person name="Soares S.C."/>
            <person name="Mendes T.A."/>
            <person name="Raittz R.T."/>
            <person name="Moreira E.C."/>
            <person name="Leite R."/>
            <person name="Fernandes G.R."/>
            <person name="Haddad J.P."/>
            <person name="Ortega J.M."/>
        </authorList>
    </citation>
    <scope>NUCLEOTIDE SEQUENCE [LARGE SCALE GENOMIC DNA]</scope>
    <source>
        <strain evidence="1 2">Norma</strain>
    </source>
</reference>
<accession>A0A0M4MUQ8</accession>
<evidence type="ECO:0000313" key="1">
    <source>
        <dbReference type="EMBL" id="ALE39526.1"/>
    </source>
</evidence>
<evidence type="ECO:0000313" key="2">
    <source>
        <dbReference type="Proteomes" id="UP000056502"/>
    </source>
</evidence>
<name>A0A0M4MUQ8_LEPIR</name>
<dbReference type="PATRIC" id="fig|1279460.3.peg.2362"/>
<organism evidence="1">
    <name type="scientific">Leptospira interrogans serovar Hardjo str. Norma</name>
    <dbReference type="NCBI Taxonomy" id="1279460"/>
    <lineage>
        <taxon>Bacteria</taxon>
        <taxon>Pseudomonadati</taxon>
        <taxon>Spirochaetota</taxon>
        <taxon>Spirochaetia</taxon>
        <taxon>Leptospirales</taxon>
        <taxon>Leptospiraceae</taxon>
        <taxon>Leptospira</taxon>
    </lineage>
</organism>
<dbReference type="AlphaFoldDB" id="A0A0M4MUQ8"/>
<protein>
    <submittedName>
        <fullName evidence="1">Uncharacterized protein</fullName>
    </submittedName>
</protein>
<gene>
    <name evidence="1" type="ORF">G436_2350</name>
</gene>
<sequence>MTKNFVPKSIKRSLGVDLSFTKCKEETSYYENLTKLEPFESSRIAQIQPNL</sequence>